<evidence type="ECO:0000259" key="1">
    <source>
        <dbReference type="Pfam" id="PF00549"/>
    </source>
</evidence>
<protein>
    <submittedName>
        <fullName evidence="3">FdrA family protein</fullName>
    </submittedName>
</protein>
<dbReference type="InterPro" id="IPR005811">
    <property type="entry name" value="SUCC_ACL_C"/>
</dbReference>
<dbReference type="EMBL" id="LPWH01000006">
    <property type="protein sequence ID" value="POR04787.1"/>
    <property type="molecule type" value="Genomic_DNA"/>
</dbReference>
<dbReference type="SUPFAM" id="SSF52210">
    <property type="entry name" value="Succinyl-CoA synthetase domains"/>
    <property type="match status" value="2"/>
</dbReference>
<dbReference type="InterPro" id="IPR003781">
    <property type="entry name" value="CoA-bd"/>
</dbReference>
<sequence>MKRIILRKDSYYDSVFLMLISTDVKKLEGITDAVVAMGTEMNLGLLQDMGMSGPELAKAGPNDLIISLEGVSGEAVDAAEKAVDQLLTKKAAPGDDAAYRHASSEAAYEAAPDSNLVIISVPGAYAPREVRKALGAGKHVMLFSDNVSLEEEVKLKTLAREKGLLLMGPDCGTAIINGKPLCFANQVAPGSIGVVSAAGTGLQEVTSLISRAGGGISQAIGTGGRDLKSEKVNGSTALMAIEALAEDPDTQVIVVISKPPAPKVAERVIQALKKTGKPAVVHLIGLPGESSQGNLHYAANLEETARMAVAISRGESWSPSVFDADEKEIDALVEREVSAVSSSQRYLRGYFTGGTLTDEAVFVLNDGLGGIYSFDPSDKAFALKDPQRSEKHTIVDLGEDVFTVGRPHPMIDPSTRTERMLREADDEEIALVLVDCVIGYGSHPDPAGALAPAIATMRRAAAKRGGYLPVIASITGTEGDFQNIASQERALTAAGAVVMPSNYQAVELARRMMALLKTR</sequence>
<proteinExistence type="predicted"/>
<dbReference type="InterPro" id="IPR036291">
    <property type="entry name" value="NAD(P)-bd_dom_sf"/>
</dbReference>
<dbReference type="SUPFAM" id="SSF51735">
    <property type="entry name" value="NAD(P)-binding Rossmann-fold domains"/>
    <property type="match status" value="1"/>
</dbReference>
<gene>
    <name evidence="3" type="ORF">AU468_02505</name>
</gene>
<name>A0A2S4JZ37_9SPIO</name>
<feature type="domain" description="ATP-citrate synthase/succinyl-CoA ligase C-terminal" evidence="1">
    <location>
        <begin position="351"/>
        <end position="510"/>
    </location>
</feature>
<reference evidence="4" key="1">
    <citation type="submission" date="2015-12" db="EMBL/GenBank/DDBJ databases">
        <authorList>
            <person name="Lodha T.D."/>
            <person name="Chintalapati S."/>
            <person name="Chintalapati V.R."/>
            <person name="Sravanthi T."/>
        </authorList>
    </citation>
    <scope>NUCLEOTIDE SEQUENCE [LARGE SCALE GENOMIC DNA]</scope>
    <source>
        <strain evidence="4">JC133</strain>
    </source>
</reference>
<dbReference type="InterPro" id="IPR016102">
    <property type="entry name" value="Succinyl-CoA_synth-like"/>
</dbReference>
<evidence type="ECO:0000313" key="3">
    <source>
        <dbReference type="EMBL" id="POR04787.1"/>
    </source>
</evidence>
<dbReference type="NCBIfam" id="NF004760">
    <property type="entry name" value="PRK06091.1"/>
    <property type="match status" value="1"/>
</dbReference>
<comment type="caution">
    <text evidence="3">The sequence shown here is derived from an EMBL/GenBank/DDBJ whole genome shotgun (WGS) entry which is preliminary data.</text>
</comment>
<evidence type="ECO:0000259" key="2">
    <source>
        <dbReference type="Pfam" id="PF02629"/>
    </source>
</evidence>
<evidence type="ECO:0000313" key="4">
    <source>
        <dbReference type="Proteomes" id="UP000237350"/>
    </source>
</evidence>
<dbReference type="Pfam" id="PF02629">
    <property type="entry name" value="CoA_binding"/>
    <property type="match status" value="1"/>
</dbReference>
<dbReference type="RefSeq" id="WP_245874076.1">
    <property type="nucleotide sequence ID" value="NZ_LPWH01000006.1"/>
</dbReference>
<dbReference type="GO" id="GO:0005829">
    <property type="term" value="C:cytosol"/>
    <property type="evidence" value="ECO:0007669"/>
    <property type="project" value="TreeGrafter"/>
</dbReference>
<dbReference type="GO" id="GO:0004776">
    <property type="term" value="F:succinate-CoA ligase (GDP-forming) activity"/>
    <property type="evidence" value="ECO:0007669"/>
    <property type="project" value="TreeGrafter"/>
</dbReference>
<dbReference type="Gene3D" id="3.40.50.720">
    <property type="entry name" value="NAD(P)-binding Rossmann-like Domain"/>
    <property type="match status" value="1"/>
</dbReference>
<dbReference type="AlphaFoldDB" id="A0A2S4JZ37"/>
<dbReference type="GO" id="GO:0006099">
    <property type="term" value="P:tricarboxylic acid cycle"/>
    <property type="evidence" value="ECO:0007669"/>
    <property type="project" value="TreeGrafter"/>
</dbReference>
<dbReference type="PANTHER" id="PTHR11117:SF24">
    <property type="entry name" value="PROTEIN FDRA"/>
    <property type="match status" value="1"/>
</dbReference>
<keyword evidence="4" id="KW-1185">Reference proteome</keyword>
<accession>A0A2S4JZ37</accession>
<dbReference type="GO" id="GO:0004775">
    <property type="term" value="F:succinate-CoA ligase (ADP-forming) activity"/>
    <property type="evidence" value="ECO:0007669"/>
    <property type="project" value="TreeGrafter"/>
</dbReference>
<dbReference type="PANTHER" id="PTHR11117">
    <property type="entry name" value="SUCCINYL-COA LIGASE SUBUNIT ALPHA"/>
    <property type="match status" value="1"/>
</dbReference>
<dbReference type="GO" id="GO:0009361">
    <property type="term" value="C:succinate-CoA ligase complex (ADP-forming)"/>
    <property type="evidence" value="ECO:0007669"/>
    <property type="project" value="TreeGrafter"/>
</dbReference>
<dbReference type="Pfam" id="PF00549">
    <property type="entry name" value="Ligase_CoA"/>
    <property type="match status" value="1"/>
</dbReference>
<organism evidence="3 4">
    <name type="scientific">Alkalispirochaeta sphaeroplastigenens</name>
    <dbReference type="NCBI Taxonomy" id="1187066"/>
    <lineage>
        <taxon>Bacteria</taxon>
        <taxon>Pseudomonadati</taxon>
        <taxon>Spirochaetota</taxon>
        <taxon>Spirochaetia</taxon>
        <taxon>Spirochaetales</taxon>
        <taxon>Spirochaetaceae</taxon>
        <taxon>Alkalispirochaeta</taxon>
    </lineage>
</organism>
<dbReference type="Proteomes" id="UP000237350">
    <property type="component" value="Unassembled WGS sequence"/>
</dbReference>
<dbReference type="Gene3D" id="3.40.50.261">
    <property type="entry name" value="Succinyl-CoA synthetase domains"/>
    <property type="match status" value="2"/>
</dbReference>
<feature type="domain" description="CoA-binding" evidence="2">
    <location>
        <begin position="190"/>
        <end position="281"/>
    </location>
</feature>